<reference evidence="2" key="1">
    <citation type="journal article" date="2008" name="BMC Genomics">
        <title>A conifer genomics resource of 200,000 spruce (Picea spp.) ESTs and 6,464 high-quality, sequence-finished full-length cDNAs for Sitka spruce (Picea sitchensis).</title>
        <authorList>
            <person name="Ralph S.G."/>
            <person name="Chun H.J."/>
            <person name="Kolosova N."/>
            <person name="Cooper D."/>
            <person name="Oddy C."/>
            <person name="Ritland C.E."/>
            <person name="Kirkpatrick R."/>
            <person name="Moore R."/>
            <person name="Barber S."/>
            <person name="Holt R.A."/>
            <person name="Jones S.J."/>
            <person name="Marra M.A."/>
            <person name="Douglas C.J."/>
            <person name="Ritland K."/>
            <person name="Bohlmann J."/>
        </authorList>
    </citation>
    <scope>NUCLEOTIDE SEQUENCE</scope>
    <source>
        <tissue evidence="2">Bark</tissue>
    </source>
</reference>
<accession>A9NRE5</accession>
<dbReference type="CDD" id="cd02980">
    <property type="entry name" value="TRX_Fd_family"/>
    <property type="match status" value="1"/>
</dbReference>
<dbReference type="EMBL" id="EF083873">
    <property type="protein sequence ID" value="ABK23206.1"/>
    <property type="molecule type" value="mRNA"/>
</dbReference>
<dbReference type="InterPro" id="IPR036249">
    <property type="entry name" value="Thioredoxin-like_sf"/>
</dbReference>
<dbReference type="SUPFAM" id="SSF52833">
    <property type="entry name" value="Thioredoxin-like"/>
    <property type="match status" value="1"/>
</dbReference>
<evidence type="ECO:0000256" key="1">
    <source>
        <dbReference type="SAM" id="MobiDB-lite"/>
    </source>
</evidence>
<sequence>MESAISARNGAMVGSLSNIVSLSSNRETVSRITFSDQSHLQYYGGMVKPYCGKKNKLKKLKLKHLLPLNDRPLSDKRKGNLLESLSKDLSALPTTSADANVSLTEQVRGQILSDAVNVLMGQFEQAKTERKERKRQLKAQKKALKLAEKQRKNKGCCEDSSSSSSDSESEAVDMTLLRSTQQVGRILEAPEQSPSVLIESPPYVAEVKGDYKALHVEFAEANDRLGLNSGMGIPVQEVNSVIKVCMSGKCKKSGSEMLLGAFEERINKSGIGFDVEAVGCKCMGKCRNAPSVRVQTEEDVGKGVMHMGVNIGDIDLILAQHFGLNLQQPPSPKEGQTAT</sequence>
<feature type="compositionally biased region" description="Basic residues" evidence="1">
    <location>
        <begin position="132"/>
        <end position="144"/>
    </location>
</feature>
<dbReference type="AlphaFoldDB" id="A9NRE5"/>
<proteinExistence type="evidence at transcript level"/>
<organism evidence="2">
    <name type="scientific">Picea sitchensis</name>
    <name type="common">Sitka spruce</name>
    <name type="synonym">Pinus sitchensis</name>
    <dbReference type="NCBI Taxonomy" id="3332"/>
    <lineage>
        <taxon>Eukaryota</taxon>
        <taxon>Viridiplantae</taxon>
        <taxon>Streptophyta</taxon>
        <taxon>Embryophyta</taxon>
        <taxon>Tracheophyta</taxon>
        <taxon>Spermatophyta</taxon>
        <taxon>Pinopsida</taxon>
        <taxon>Pinidae</taxon>
        <taxon>Conifers I</taxon>
        <taxon>Pinales</taxon>
        <taxon>Pinaceae</taxon>
        <taxon>Picea</taxon>
    </lineage>
</organism>
<name>A9NRE5_PICSI</name>
<evidence type="ECO:0000313" key="2">
    <source>
        <dbReference type="EMBL" id="ABK23206.1"/>
    </source>
</evidence>
<protein>
    <submittedName>
        <fullName evidence="2">Uncharacterized protein</fullName>
    </submittedName>
</protein>
<dbReference type="Gene3D" id="3.40.30.10">
    <property type="entry name" value="Glutaredoxin"/>
    <property type="match status" value="1"/>
</dbReference>
<feature type="region of interest" description="Disordered" evidence="1">
    <location>
        <begin position="127"/>
        <end position="172"/>
    </location>
</feature>